<dbReference type="InterPro" id="IPR043502">
    <property type="entry name" value="DNA/RNA_pol_sf"/>
</dbReference>
<reference evidence="3" key="1">
    <citation type="submission" date="2020-06" db="EMBL/GenBank/DDBJ databases">
        <authorList>
            <person name="Li T."/>
            <person name="Hu X."/>
            <person name="Zhang T."/>
            <person name="Song X."/>
            <person name="Zhang H."/>
            <person name="Dai N."/>
            <person name="Sheng W."/>
            <person name="Hou X."/>
            <person name="Wei L."/>
        </authorList>
    </citation>
    <scope>NUCLEOTIDE SEQUENCE</scope>
    <source>
        <strain evidence="3">KEN1</strain>
        <tissue evidence="3">Leaf</tissue>
    </source>
</reference>
<feature type="region of interest" description="Disordered" evidence="1">
    <location>
        <begin position="264"/>
        <end position="286"/>
    </location>
</feature>
<dbReference type="AlphaFoldDB" id="A0AAW2YAI3"/>
<dbReference type="EMBL" id="JACGWN010000001">
    <property type="protein sequence ID" value="KAL0462465.1"/>
    <property type="molecule type" value="Genomic_DNA"/>
</dbReference>
<dbReference type="Pfam" id="PF00078">
    <property type="entry name" value="RVT_1"/>
    <property type="match status" value="1"/>
</dbReference>
<accession>A0AAW2YAI3</accession>
<gene>
    <name evidence="3" type="ORF">Slati_0134100</name>
</gene>
<dbReference type="PROSITE" id="PS50878">
    <property type="entry name" value="RT_POL"/>
    <property type="match status" value="1"/>
</dbReference>
<dbReference type="PANTHER" id="PTHR33116:SF86">
    <property type="entry name" value="REVERSE TRANSCRIPTASE DOMAIN-CONTAINING PROTEIN"/>
    <property type="match status" value="1"/>
</dbReference>
<evidence type="ECO:0000313" key="3">
    <source>
        <dbReference type="EMBL" id="KAL0462465.1"/>
    </source>
</evidence>
<name>A0AAW2YAI3_9LAMI</name>
<feature type="domain" description="Reverse transcriptase" evidence="2">
    <location>
        <begin position="1"/>
        <end position="198"/>
    </location>
</feature>
<dbReference type="SUPFAM" id="SSF56672">
    <property type="entry name" value="DNA/RNA polymerases"/>
    <property type="match status" value="1"/>
</dbReference>
<dbReference type="PANTHER" id="PTHR33116">
    <property type="entry name" value="REVERSE TRANSCRIPTASE ZINC-BINDING DOMAIN-CONTAINING PROTEIN-RELATED-RELATED"/>
    <property type="match status" value="1"/>
</dbReference>
<evidence type="ECO:0000256" key="1">
    <source>
        <dbReference type="SAM" id="MobiDB-lite"/>
    </source>
</evidence>
<comment type="caution">
    <text evidence="3">The sequence shown here is derived from an EMBL/GenBank/DDBJ whole genome shotgun (WGS) entry which is preliminary data.</text>
</comment>
<evidence type="ECO:0000259" key="2">
    <source>
        <dbReference type="PROSITE" id="PS50878"/>
    </source>
</evidence>
<reference evidence="3" key="2">
    <citation type="journal article" date="2024" name="Plant">
        <title>Genomic evolution and insights into agronomic trait innovations of Sesamum species.</title>
        <authorList>
            <person name="Miao H."/>
            <person name="Wang L."/>
            <person name="Qu L."/>
            <person name="Liu H."/>
            <person name="Sun Y."/>
            <person name="Le M."/>
            <person name="Wang Q."/>
            <person name="Wei S."/>
            <person name="Zheng Y."/>
            <person name="Lin W."/>
            <person name="Duan Y."/>
            <person name="Cao H."/>
            <person name="Xiong S."/>
            <person name="Wang X."/>
            <person name="Wei L."/>
            <person name="Li C."/>
            <person name="Ma Q."/>
            <person name="Ju M."/>
            <person name="Zhao R."/>
            <person name="Li G."/>
            <person name="Mu C."/>
            <person name="Tian Q."/>
            <person name="Mei H."/>
            <person name="Zhang T."/>
            <person name="Gao T."/>
            <person name="Zhang H."/>
        </authorList>
    </citation>
    <scope>NUCLEOTIDE SEQUENCE</scope>
    <source>
        <strain evidence="3">KEN1</strain>
    </source>
</reference>
<organism evidence="3">
    <name type="scientific">Sesamum latifolium</name>
    <dbReference type="NCBI Taxonomy" id="2727402"/>
    <lineage>
        <taxon>Eukaryota</taxon>
        <taxon>Viridiplantae</taxon>
        <taxon>Streptophyta</taxon>
        <taxon>Embryophyta</taxon>
        <taxon>Tracheophyta</taxon>
        <taxon>Spermatophyta</taxon>
        <taxon>Magnoliopsida</taxon>
        <taxon>eudicotyledons</taxon>
        <taxon>Gunneridae</taxon>
        <taxon>Pentapetalae</taxon>
        <taxon>asterids</taxon>
        <taxon>lamiids</taxon>
        <taxon>Lamiales</taxon>
        <taxon>Pedaliaceae</taxon>
        <taxon>Sesamum</taxon>
    </lineage>
</organism>
<protein>
    <submittedName>
        <fullName evidence="3">Mitochondrial protein</fullName>
    </submittedName>
</protein>
<proteinExistence type="predicted"/>
<dbReference type="InterPro" id="IPR000477">
    <property type="entry name" value="RT_dom"/>
</dbReference>
<sequence>MHYLHTKKGKKGYMAIKIDLSKAYDRVEWSFLFRLLEGVGFNETFVNWISQCVSTTSFSLLINGATFDFFRPSREIRQGDPLSPYLFIIYAEFLSRLLLHEESLGNLKGIKVSRIAPTISHLFYADDLIIFCRTDEGDAQSVRRCLSNFGEWSSQLTNNNKSMVHFSGNVANRQKEAILDILQMPKCNHRSKHLGLPFYKPKSRTRAFNKLVEKMEGKLSIWKAKNLSRAEKIVLIKNVAQSIPVLEGHRGCGKMLLKAQKPSNLESVSLSQRDHQNLGGPVDPID</sequence>